<sequence length="121" mass="13866">MKANKKRIIIAAISLLIIGSLVCLVSYDKFHVVNPISSGIGFLKILTGKEEYVVIQESPKRVVLASPDRAWDLFLKTMEQDGYTYSESERMGALCFFTKENKKVEVFFSLNAYYSIWEWAK</sequence>
<organism evidence="1">
    <name type="scientific">uncultured Eubacteriales bacterium</name>
    <dbReference type="NCBI Taxonomy" id="172733"/>
    <lineage>
        <taxon>Bacteria</taxon>
        <taxon>Bacillati</taxon>
        <taxon>Bacillota</taxon>
        <taxon>Clostridia</taxon>
        <taxon>Eubacteriales</taxon>
        <taxon>environmental samples</taxon>
    </lineage>
</organism>
<reference evidence="1" key="1">
    <citation type="submission" date="2016-04" db="EMBL/GenBank/DDBJ databases">
        <authorList>
            <person name="Evans L.H."/>
            <person name="Alamgir A."/>
            <person name="Owens N."/>
            <person name="Weber N.D."/>
            <person name="Virtaneva K."/>
            <person name="Barbian K."/>
            <person name="Babar A."/>
            <person name="Rosenke K."/>
        </authorList>
    </citation>
    <scope>NUCLEOTIDE SEQUENCE</scope>
    <source>
        <strain evidence="1">86</strain>
    </source>
</reference>
<dbReference type="AlphaFoldDB" id="A0A212JP95"/>
<dbReference type="EMBL" id="FLUN01000001">
    <property type="protein sequence ID" value="SBW01247.1"/>
    <property type="molecule type" value="Genomic_DNA"/>
</dbReference>
<name>A0A212JP95_9FIRM</name>
<evidence type="ECO:0000313" key="1">
    <source>
        <dbReference type="EMBL" id="SBW01247.1"/>
    </source>
</evidence>
<protein>
    <submittedName>
        <fullName evidence="1">Uncharacterized protein</fullName>
    </submittedName>
</protein>
<accession>A0A212JP95</accession>
<gene>
    <name evidence="1" type="ORF">KL86CLO1_11450</name>
</gene>
<proteinExistence type="predicted"/>